<feature type="transmembrane region" description="Helical" evidence="12">
    <location>
        <begin position="339"/>
        <end position="360"/>
    </location>
</feature>
<dbReference type="GO" id="GO:0015369">
    <property type="term" value="F:calcium:proton antiporter activity"/>
    <property type="evidence" value="ECO:0007669"/>
    <property type="project" value="UniProtKB-UniRule"/>
</dbReference>
<evidence type="ECO:0000256" key="8">
    <source>
        <dbReference type="ARBA" id="ARBA00022837"/>
    </source>
</evidence>
<reference evidence="14" key="1">
    <citation type="submission" date="2022-04" db="EMBL/GenBank/DDBJ databases">
        <title>Carnegiea gigantea Genome sequencing and assembly v2.</title>
        <authorList>
            <person name="Copetti D."/>
            <person name="Sanderson M.J."/>
            <person name="Burquez A."/>
            <person name="Wojciechowski M.F."/>
        </authorList>
    </citation>
    <scope>NUCLEOTIDE SEQUENCE</scope>
    <source>
        <strain evidence="14">SGP5-SGP5p</strain>
        <tissue evidence="14">Aerial part</tissue>
    </source>
</reference>
<evidence type="ECO:0000313" key="15">
    <source>
        <dbReference type="Proteomes" id="UP001153076"/>
    </source>
</evidence>
<feature type="transmembrane region" description="Helical" evidence="12">
    <location>
        <begin position="366"/>
        <end position="387"/>
    </location>
</feature>
<keyword evidence="9 12" id="KW-1133">Transmembrane helix</keyword>
<dbReference type="Proteomes" id="UP001153076">
    <property type="component" value="Unassembled WGS sequence"/>
</dbReference>
<dbReference type="AlphaFoldDB" id="A0A9Q1K6T7"/>
<dbReference type="GO" id="GO:0006874">
    <property type="term" value="P:intracellular calcium ion homeostasis"/>
    <property type="evidence" value="ECO:0007669"/>
    <property type="project" value="TreeGrafter"/>
</dbReference>
<protein>
    <recommendedName>
        <fullName evidence="12">Vacuolar cation/proton exchanger</fullName>
    </recommendedName>
</protein>
<dbReference type="GO" id="GO:0009705">
    <property type="term" value="C:plant-type vacuole membrane"/>
    <property type="evidence" value="ECO:0007669"/>
    <property type="project" value="TreeGrafter"/>
</dbReference>
<keyword evidence="5 12" id="KW-0926">Vacuole</keyword>
<keyword evidence="3 12" id="KW-0813">Transport</keyword>
<dbReference type="NCBIfam" id="TIGR00378">
    <property type="entry name" value="cax"/>
    <property type="match status" value="1"/>
</dbReference>
<evidence type="ECO:0000256" key="1">
    <source>
        <dbReference type="ARBA" id="ARBA00004128"/>
    </source>
</evidence>
<organism evidence="14 15">
    <name type="scientific">Carnegiea gigantea</name>
    <dbReference type="NCBI Taxonomy" id="171969"/>
    <lineage>
        <taxon>Eukaryota</taxon>
        <taxon>Viridiplantae</taxon>
        <taxon>Streptophyta</taxon>
        <taxon>Embryophyta</taxon>
        <taxon>Tracheophyta</taxon>
        <taxon>Spermatophyta</taxon>
        <taxon>Magnoliopsida</taxon>
        <taxon>eudicotyledons</taxon>
        <taxon>Gunneridae</taxon>
        <taxon>Pentapetalae</taxon>
        <taxon>Caryophyllales</taxon>
        <taxon>Cactineae</taxon>
        <taxon>Cactaceae</taxon>
        <taxon>Cactoideae</taxon>
        <taxon>Echinocereeae</taxon>
        <taxon>Carnegiea</taxon>
    </lineage>
</organism>
<keyword evidence="15" id="KW-1185">Reference proteome</keyword>
<dbReference type="InterPro" id="IPR004837">
    <property type="entry name" value="NaCa_Exmemb"/>
</dbReference>
<evidence type="ECO:0000256" key="3">
    <source>
        <dbReference type="ARBA" id="ARBA00022448"/>
    </source>
</evidence>
<dbReference type="NCBIfam" id="TIGR00846">
    <property type="entry name" value="caca2"/>
    <property type="match status" value="1"/>
</dbReference>
<evidence type="ECO:0000313" key="14">
    <source>
        <dbReference type="EMBL" id="KAJ8437930.1"/>
    </source>
</evidence>
<proteinExistence type="inferred from homology"/>
<feature type="transmembrane region" description="Helical" evidence="12">
    <location>
        <begin position="394"/>
        <end position="413"/>
    </location>
</feature>
<keyword evidence="7 12" id="KW-0812">Transmembrane</keyword>
<feature type="transmembrane region" description="Helical" evidence="12">
    <location>
        <begin position="213"/>
        <end position="234"/>
    </location>
</feature>
<name>A0A9Q1K6T7_9CARY</name>
<evidence type="ECO:0000256" key="10">
    <source>
        <dbReference type="ARBA" id="ARBA00023065"/>
    </source>
</evidence>
<keyword evidence="4 12" id="KW-0050">Antiport</keyword>
<dbReference type="InterPro" id="IPR044880">
    <property type="entry name" value="NCX_ion-bd_dom_sf"/>
</dbReference>
<dbReference type="OrthoDB" id="1699231at2759"/>
<feature type="domain" description="Sodium/calcium exchanger membrane region" evidence="13">
    <location>
        <begin position="270"/>
        <end position="409"/>
    </location>
</feature>
<evidence type="ECO:0000256" key="9">
    <source>
        <dbReference type="ARBA" id="ARBA00022989"/>
    </source>
</evidence>
<dbReference type="PANTHER" id="PTHR31503">
    <property type="entry name" value="VACUOLAR CALCIUM ION TRANSPORTER"/>
    <property type="match status" value="1"/>
</dbReference>
<dbReference type="Pfam" id="PF01699">
    <property type="entry name" value="Na_Ca_ex"/>
    <property type="match status" value="2"/>
</dbReference>
<evidence type="ECO:0000256" key="2">
    <source>
        <dbReference type="ARBA" id="ARBA00008248"/>
    </source>
</evidence>
<sequence length="426" mass="46102">MDSDEGWDVENGISINGSSHEPIKLTKTAHNLSCSSLRKKSNPALALNSGSVWLKHILINLQEVVLGTKICLLFLAIPLAIVARTYDFGSVSVLFLVYRWQIAYYTGPTVGGLLNATCGNATELIIAILALHQGKISVLKYSLLGSILSNLLLVLGSSLFCGGLANLSKEQKFDKNQTDVNVLLLLLGVLCHALPFFSQSSSDATGTSSTRSILLLSRVSSIVMLVAYIAYLFFQLKTHQQFFDAQEEESEENEEEEEEEKAVIGFWSALSWLVGMTALTALLSEYVVGTVEAASSLWGISTRFLSVILLPIVGNAAEHAGAIIFAYKNKLDISLGVALGSATQISIFLVPLCVIIAWIMHIEMDLRLSALETSSFALSVVSIAFALQDGSSHYMKGAILLLGYMVISTSFLFPESSTGEFNKAKP</sequence>
<keyword evidence="11 12" id="KW-0472">Membrane</keyword>
<evidence type="ECO:0000256" key="5">
    <source>
        <dbReference type="ARBA" id="ARBA00022554"/>
    </source>
</evidence>
<comment type="subcellular location">
    <subcellularLocation>
        <location evidence="1">Vacuole membrane</location>
        <topology evidence="1">Multi-pass membrane protein</topology>
    </subcellularLocation>
</comment>
<evidence type="ECO:0000256" key="7">
    <source>
        <dbReference type="ARBA" id="ARBA00022692"/>
    </source>
</evidence>
<feature type="transmembrane region" description="Helical" evidence="12">
    <location>
        <begin position="147"/>
        <end position="168"/>
    </location>
</feature>
<feature type="transmembrane region" description="Helical" evidence="12">
    <location>
        <begin position="64"/>
        <end position="86"/>
    </location>
</feature>
<gene>
    <name evidence="14" type="ORF">Cgig2_031446</name>
</gene>
<keyword evidence="8 12" id="KW-0106">Calcium</keyword>
<dbReference type="EMBL" id="JAKOGI010000275">
    <property type="protein sequence ID" value="KAJ8437930.1"/>
    <property type="molecule type" value="Genomic_DNA"/>
</dbReference>
<feature type="transmembrane region" description="Helical" evidence="12">
    <location>
        <begin position="180"/>
        <end position="198"/>
    </location>
</feature>
<keyword evidence="10 12" id="KW-0406">Ion transport</keyword>
<accession>A0A9Q1K6T7</accession>
<evidence type="ECO:0000256" key="4">
    <source>
        <dbReference type="ARBA" id="ARBA00022449"/>
    </source>
</evidence>
<comment type="function">
    <text evidence="12">Vacuolar cation/proton exchanger (CAX). Translocates Ca(2+) and other metal ions into vacuoles using the proton gradient formed by H(+)-ATPase and H(+)-pyrophosphatase.</text>
</comment>
<comment type="caution">
    <text evidence="12">Lacks conserved residue(s) required for the propagation of feature annotation.</text>
</comment>
<dbReference type="InterPro" id="IPR004798">
    <property type="entry name" value="CAX-like"/>
</dbReference>
<evidence type="ECO:0000256" key="6">
    <source>
        <dbReference type="ARBA" id="ARBA00022568"/>
    </source>
</evidence>
<keyword evidence="6 12" id="KW-0109">Calcium transport</keyword>
<evidence type="ECO:0000256" key="12">
    <source>
        <dbReference type="RuleBase" id="RU365028"/>
    </source>
</evidence>
<dbReference type="InterPro" id="IPR004713">
    <property type="entry name" value="CaH_exchang"/>
</dbReference>
<dbReference type="Gene3D" id="1.20.1420.30">
    <property type="entry name" value="NCX, central ion-binding region"/>
    <property type="match status" value="2"/>
</dbReference>
<dbReference type="PANTHER" id="PTHR31503:SF42">
    <property type="entry name" value="VACUOLAR CATION_PROTON EXCHANGER"/>
    <property type="match status" value="1"/>
</dbReference>
<comment type="similarity">
    <text evidence="2">Belongs to the Ca(2+):cation antiporter (CaCA) (TC 2.A.19) family. Cation/proton exchanger (CAX) subfamily.</text>
</comment>
<feature type="domain" description="Sodium/calcium exchanger membrane region" evidence="13">
    <location>
        <begin position="106"/>
        <end position="236"/>
    </location>
</feature>
<evidence type="ECO:0000256" key="11">
    <source>
        <dbReference type="ARBA" id="ARBA00023136"/>
    </source>
</evidence>
<evidence type="ECO:0000259" key="13">
    <source>
        <dbReference type="Pfam" id="PF01699"/>
    </source>
</evidence>
<comment type="caution">
    <text evidence="14">The sequence shown here is derived from an EMBL/GenBank/DDBJ whole genome shotgun (WGS) entry which is preliminary data.</text>
</comment>
<feature type="transmembrane region" description="Helical" evidence="12">
    <location>
        <begin position="304"/>
        <end position="327"/>
    </location>
</feature>